<comment type="similarity">
    <text evidence="1">Belongs to the FAD-binding monooxygenase family.</text>
</comment>
<dbReference type="InterPro" id="IPR051209">
    <property type="entry name" value="FAD-bind_Monooxygenase_sf"/>
</dbReference>
<dbReference type="EMBL" id="ML210194">
    <property type="protein sequence ID" value="TFK24823.1"/>
    <property type="molecule type" value="Genomic_DNA"/>
</dbReference>
<keyword evidence="3" id="KW-1185">Reference proteome</keyword>
<dbReference type="PANTHER" id="PTHR42877:SF7">
    <property type="entry name" value="FLAVIN-BINDING MONOOXYGENASE-RELATED"/>
    <property type="match status" value="1"/>
</dbReference>
<name>A0A5C3KY97_COPMA</name>
<dbReference type="AlphaFoldDB" id="A0A5C3KY97"/>
<gene>
    <name evidence="2" type="ORF">FA15DRAFT_687353</name>
</gene>
<dbReference type="Pfam" id="PF13450">
    <property type="entry name" value="NAD_binding_8"/>
    <property type="match status" value="1"/>
</dbReference>
<dbReference type="STRING" id="230819.A0A5C3KY97"/>
<organism evidence="2 3">
    <name type="scientific">Coprinopsis marcescibilis</name>
    <name type="common">Agaric fungus</name>
    <name type="synonym">Psathyrella marcescibilis</name>
    <dbReference type="NCBI Taxonomy" id="230819"/>
    <lineage>
        <taxon>Eukaryota</taxon>
        <taxon>Fungi</taxon>
        <taxon>Dikarya</taxon>
        <taxon>Basidiomycota</taxon>
        <taxon>Agaricomycotina</taxon>
        <taxon>Agaricomycetes</taxon>
        <taxon>Agaricomycetidae</taxon>
        <taxon>Agaricales</taxon>
        <taxon>Agaricineae</taxon>
        <taxon>Psathyrellaceae</taxon>
        <taxon>Coprinopsis</taxon>
    </lineage>
</organism>
<dbReference type="OrthoDB" id="74360at2759"/>
<dbReference type="InterPro" id="IPR036188">
    <property type="entry name" value="FAD/NAD-bd_sf"/>
</dbReference>
<protein>
    <submittedName>
        <fullName evidence="2">FAD/NAD-P-binding domain-containing protein</fullName>
    </submittedName>
</protein>
<evidence type="ECO:0000313" key="3">
    <source>
        <dbReference type="Proteomes" id="UP000307440"/>
    </source>
</evidence>
<dbReference type="SUPFAM" id="SSF51905">
    <property type="entry name" value="FAD/NAD(P)-binding domain"/>
    <property type="match status" value="1"/>
</dbReference>
<dbReference type="Gene3D" id="3.50.50.60">
    <property type="entry name" value="FAD/NAD(P)-binding domain"/>
    <property type="match status" value="3"/>
</dbReference>
<evidence type="ECO:0000313" key="2">
    <source>
        <dbReference type="EMBL" id="TFK24823.1"/>
    </source>
</evidence>
<dbReference type="PANTHER" id="PTHR42877">
    <property type="entry name" value="L-ORNITHINE N(5)-MONOOXYGENASE-RELATED"/>
    <property type="match status" value="1"/>
</dbReference>
<dbReference type="Proteomes" id="UP000307440">
    <property type="component" value="Unassembled WGS sequence"/>
</dbReference>
<reference evidence="2 3" key="1">
    <citation type="journal article" date="2019" name="Nat. Ecol. Evol.">
        <title>Megaphylogeny resolves global patterns of mushroom evolution.</title>
        <authorList>
            <person name="Varga T."/>
            <person name="Krizsan K."/>
            <person name="Foldi C."/>
            <person name="Dima B."/>
            <person name="Sanchez-Garcia M."/>
            <person name="Sanchez-Ramirez S."/>
            <person name="Szollosi G.J."/>
            <person name="Szarkandi J.G."/>
            <person name="Papp V."/>
            <person name="Albert L."/>
            <person name="Andreopoulos W."/>
            <person name="Angelini C."/>
            <person name="Antonin V."/>
            <person name="Barry K.W."/>
            <person name="Bougher N.L."/>
            <person name="Buchanan P."/>
            <person name="Buyck B."/>
            <person name="Bense V."/>
            <person name="Catcheside P."/>
            <person name="Chovatia M."/>
            <person name="Cooper J."/>
            <person name="Damon W."/>
            <person name="Desjardin D."/>
            <person name="Finy P."/>
            <person name="Geml J."/>
            <person name="Haridas S."/>
            <person name="Hughes K."/>
            <person name="Justo A."/>
            <person name="Karasinski D."/>
            <person name="Kautmanova I."/>
            <person name="Kiss B."/>
            <person name="Kocsube S."/>
            <person name="Kotiranta H."/>
            <person name="LaButti K.M."/>
            <person name="Lechner B.E."/>
            <person name="Liimatainen K."/>
            <person name="Lipzen A."/>
            <person name="Lukacs Z."/>
            <person name="Mihaltcheva S."/>
            <person name="Morgado L.N."/>
            <person name="Niskanen T."/>
            <person name="Noordeloos M.E."/>
            <person name="Ohm R.A."/>
            <person name="Ortiz-Santana B."/>
            <person name="Ovrebo C."/>
            <person name="Racz N."/>
            <person name="Riley R."/>
            <person name="Savchenko A."/>
            <person name="Shiryaev A."/>
            <person name="Soop K."/>
            <person name="Spirin V."/>
            <person name="Szebenyi C."/>
            <person name="Tomsovsky M."/>
            <person name="Tulloss R.E."/>
            <person name="Uehling J."/>
            <person name="Grigoriev I.V."/>
            <person name="Vagvolgyi C."/>
            <person name="Papp T."/>
            <person name="Martin F.M."/>
            <person name="Miettinen O."/>
            <person name="Hibbett D.S."/>
            <person name="Nagy L.G."/>
        </authorList>
    </citation>
    <scope>NUCLEOTIDE SEQUENCE [LARGE SCALE GENOMIC DNA]</scope>
    <source>
        <strain evidence="2 3">CBS 121175</strain>
    </source>
</reference>
<accession>A0A5C3KY97</accession>
<sequence>MPNVSIPTAFSLDPSSIDEARPMKVIVIGAGYTGIISAIRFPQKVKNLDFVVYEANAGVGGVWYSHRYPGLACDNPAHCYQLTFEPNKNWSSFYPGGPEIQSYLEGVVDKYKLWPYIKLQHKVVRAQYDELTGKWTLKIRRPKVPVQGQSEGGMEFEEFEDTADIVLSAMGALGRWNWPDISGLAEYKGKLIHSAEWETGEGDPLAGWRTTVKSWASKRVAVIGVSSSGTQIVTALQPRVGKLVNYARSKTWMTVLFGHDKMHELAKDPNAMNYQFTDEDKKGFEDPVEYLKFRKSLEQLMQNVYPVLLTDHPMQAHIRKLFTQYMKAKLAAKPEIAESLTPDFPFGIRRPVPDSGFLNAVCQDNVEFEPGRIAKITETGIEAADGKHQEFDAIVCATGYDLSFDYRFPILGRKGRDLKDEWSGPYPRTYLSIATRGFPNWFQSLGPNGMVPGGSLTLGFERLVDYVVEVTLKLQRDRYKSIEARKEAVDGFDRFADSYFKKTVYGQPYASTYKAGNSPDGRVFVIWPGAPLHLAKALKNPRWEDYSYESTIGDEYENIAWLGDGTTLANMDPNADRAWYVDPENIDFPEVPTEGTEAT</sequence>
<proteinExistence type="inferred from homology"/>
<evidence type="ECO:0000256" key="1">
    <source>
        <dbReference type="ARBA" id="ARBA00010139"/>
    </source>
</evidence>